<evidence type="ECO:0008006" key="7">
    <source>
        <dbReference type="Google" id="ProtNLM"/>
    </source>
</evidence>
<keyword evidence="3" id="KW-0378">Hydrolase</keyword>
<dbReference type="NCBIfam" id="TIGR01489">
    <property type="entry name" value="DKMTPPase-SF"/>
    <property type="match status" value="1"/>
</dbReference>
<keyword evidence="6" id="KW-1185">Reference proteome</keyword>
<comment type="caution">
    <text evidence="5">The sequence shown here is derived from an EMBL/GenBank/DDBJ whole genome shotgun (WGS) entry which is preliminary data.</text>
</comment>
<evidence type="ECO:0000256" key="1">
    <source>
        <dbReference type="ARBA" id="ARBA00001946"/>
    </source>
</evidence>
<keyword evidence="4" id="KW-0460">Magnesium</keyword>
<dbReference type="EMBL" id="JASJQH010001186">
    <property type="protein sequence ID" value="KAK9761874.1"/>
    <property type="molecule type" value="Genomic_DNA"/>
</dbReference>
<evidence type="ECO:0000313" key="5">
    <source>
        <dbReference type="EMBL" id="KAK9761874.1"/>
    </source>
</evidence>
<dbReference type="Proteomes" id="UP001479436">
    <property type="component" value="Unassembled WGS sequence"/>
</dbReference>
<dbReference type="PANTHER" id="PTHR20889:SF12">
    <property type="entry name" value="LP01149P"/>
    <property type="match status" value="1"/>
</dbReference>
<keyword evidence="2" id="KW-0479">Metal-binding</keyword>
<evidence type="ECO:0000313" key="6">
    <source>
        <dbReference type="Proteomes" id="UP001479436"/>
    </source>
</evidence>
<dbReference type="NCBIfam" id="TIGR01488">
    <property type="entry name" value="HAD-SF-IB"/>
    <property type="match status" value="1"/>
</dbReference>
<sequence length="237" mass="27071">MTNTLVAWDFDWSLFEENSDTIIFKRLSPTLYQKQKERAGKEQWTDLMASLLVDLHKEGVSQEQLENFLSQLKLEPEMIQSVLLSQNKGAQHIILSDSNTVFIDRSLKASGVLDSFELIRTNPAQFDANGCLRVTRLTNQNEPHMCPLCNVNICKGKEMKNYLAGKEEFDRIIYIGDSKNDLCPSLLLRSQDIVLARSGFSLVPLLMTAQKEHLLAAQVIEWSDPKHILVLFKQLFE</sequence>
<name>A0ABR2WK31_9FUNG</name>
<accession>A0ABR2WK31</accession>
<evidence type="ECO:0000256" key="2">
    <source>
        <dbReference type="ARBA" id="ARBA00022723"/>
    </source>
</evidence>
<dbReference type="Pfam" id="PF06888">
    <property type="entry name" value="Put_Phosphatase"/>
    <property type="match status" value="1"/>
</dbReference>
<dbReference type="InterPro" id="IPR016965">
    <property type="entry name" value="Pase_PHOSPHO-typ"/>
</dbReference>
<evidence type="ECO:0000256" key="3">
    <source>
        <dbReference type="ARBA" id="ARBA00022801"/>
    </source>
</evidence>
<reference evidence="5 6" key="1">
    <citation type="submission" date="2023-04" db="EMBL/GenBank/DDBJ databases">
        <title>Genome of Basidiobolus ranarum AG-B5.</title>
        <authorList>
            <person name="Stajich J.E."/>
            <person name="Carter-House D."/>
            <person name="Gryganskyi A."/>
        </authorList>
    </citation>
    <scope>NUCLEOTIDE SEQUENCE [LARGE SCALE GENOMIC DNA]</scope>
    <source>
        <strain evidence="5 6">AG-B5</strain>
    </source>
</reference>
<dbReference type="PIRSF" id="PIRSF031051">
    <property type="entry name" value="PyrdxlP_Pase_PHOSPHO2"/>
    <property type="match status" value="1"/>
</dbReference>
<dbReference type="InterPro" id="IPR036412">
    <property type="entry name" value="HAD-like_sf"/>
</dbReference>
<dbReference type="InterPro" id="IPR006384">
    <property type="entry name" value="HAD_hydro_PyrdxlP_Pase-like"/>
</dbReference>
<comment type="cofactor">
    <cofactor evidence="1">
        <name>Mg(2+)</name>
        <dbReference type="ChEBI" id="CHEBI:18420"/>
    </cofactor>
</comment>
<dbReference type="Gene3D" id="3.40.50.1000">
    <property type="entry name" value="HAD superfamily/HAD-like"/>
    <property type="match status" value="1"/>
</dbReference>
<dbReference type="SUPFAM" id="SSF56784">
    <property type="entry name" value="HAD-like"/>
    <property type="match status" value="1"/>
</dbReference>
<organism evidence="5 6">
    <name type="scientific">Basidiobolus ranarum</name>
    <dbReference type="NCBI Taxonomy" id="34480"/>
    <lineage>
        <taxon>Eukaryota</taxon>
        <taxon>Fungi</taxon>
        <taxon>Fungi incertae sedis</taxon>
        <taxon>Zoopagomycota</taxon>
        <taxon>Entomophthoromycotina</taxon>
        <taxon>Basidiobolomycetes</taxon>
        <taxon>Basidiobolales</taxon>
        <taxon>Basidiobolaceae</taxon>
        <taxon>Basidiobolus</taxon>
    </lineage>
</organism>
<evidence type="ECO:0000256" key="4">
    <source>
        <dbReference type="ARBA" id="ARBA00022842"/>
    </source>
</evidence>
<proteinExistence type="predicted"/>
<dbReference type="PANTHER" id="PTHR20889">
    <property type="entry name" value="PHOSPHATASE, ORPHAN 1, 2"/>
    <property type="match status" value="1"/>
</dbReference>
<protein>
    <recommendedName>
        <fullName evidence="7">Phosphatase</fullName>
    </recommendedName>
</protein>
<dbReference type="InterPro" id="IPR023214">
    <property type="entry name" value="HAD_sf"/>
</dbReference>
<gene>
    <name evidence="5" type="ORF">K7432_012891</name>
</gene>